<feature type="region of interest" description="Disordered" evidence="1">
    <location>
        <begin position="499"/>
        <end position="528"/>
    </location>
</feature>
<reference evidence="5 6" key="1">
    <citation type="journal article" date="2022" name="Nat. Plants">
        <title>Genomes of leafy and leafless Platanthera orchids illuminate the evolution of mycoheterotrophy.</title>
        <authorList>
            <person name="Li M.H."/>
            <person name="Liu K.W."/>
            <person name="Li Z."/>
            <person name="Lu H.C."/>
            <person name="Ye Q.L."/>
            <person name="Zhang D."/>
            <person name="Wang J.Y."/>
            <person name="Li Y.F."/>
            <person name="Zhong Z.M."/>
            <person name="Liu X."/>
            <person name="Yu X."/>
            <person name="Liu D.K."/>
            <person name="Tu X.D."/>
            <person name="Liu B."/>
            <person name="Hao Y."/>
            <person name="Liao X.Y."/>
            <person name="Jiang Y.T."/>
            <person name="Sun W.H."/>
            <person name="Chen J."/>
            <person name="Chen Y.Q."/>
            <person name="Ai Y."/>
            <person name="Zhai J.W."/>
            <person name="Wu S.S."/>
            <person name="Zhou Z."/>
            <person name="Hsiao Y.Y."/>
            <person name="Wu W.L."/>
            <person name="Chen Y.Y."/>
            <person name="Lin Y.F."/>
            <person name="Hsu J.L."/>
            <person name="Li C.Y."/>
            <person name="Wang Z.W."/>
            <person name="Zhao X."/>
            <person name="Zhong W.Y."/>
            <person name="Ma X.K."/>
            <person name="Ma L."/>
            <person name="Huang J."/>
            <person name="Chen G.Z."/>
            <person name="Huang M.Z."/>
            <person name="Huang L."/>
            <person name="Peng D.H."/>
            <person name="Luo Y.B."/>
            <person name="Zou S.Q."/>
            <person name="Chen S.P."/>
            <person name="Lan S."/>
            <person name="Tsai W.C."/>
            <person name="Van de Peer Y."/>
            <person name="Liu Z.J."/>
        </authorList>
    </citation>
    <scope>NUCLEOTIDE SEQUENCE [LARGE SCALE GENOMIC DNA]</scope>
    <source>
        <strain evidence="5">Lor287</strain>
    </source>
</reference>
<dbReference type="PANTHER" id="PTHR46634">
    <property type="entry name" value="M REDUCTASE II SUBUNIT GAMMA, PUTATIVE (DUF3741)-RELATED"/>
    <property type="match status" value="1"/>
</dbReference>
<evidence type="ECO:0000259" key="2">
    <source>
        <dbReference type="Pfam" id="PF12552"/>
    </source>
</evidence>
<feature type="compositionally biased region" description="Polar residues" evidence="1">
    <location>
        <begin position="693"/>
        <end position="709"/>
    </location>
</feature>
<dbReference type="Pfam" id="PF12552">
    <property type="entry name" value="DUF3741"/>
    <property type="match status" value="1"/>
</dbReference>
<feature type="compositionally biased region" description="Basic and acidic residues" evidence="1">
    <location>
        <begin position="637"/>
        <end position="673"/>
    </location>
</feature>
<feature type="region of interest" description="Disordered" evidence="1">
    <location>
        <begin position="291"/>
        <end position="313"/>
    </location>
</feature>
<feature type="domain" description="DUF4378" evidence="3">
    <location>
        <begin position="753"/>
        <end position="900"/>
    </location>
</feature>
<dbReference type="Pfam" id="PF14309">
    <property type="entry name" value="DUF4378"/>
    <property type="match status" value="1"/>
</dbReference>
<dbReference type="Proteomes" id="UP001418222">
    <property type="component" value="Unassembled WGS sequence"/>
</dbReference>
<feature type="domain" description="DUF3741" evidence="4">
    <location>
        <begin position="81"/>
        <end position="95"/>
    </location>
</feature>
<name>A0AAP0BB57_9ASPA</name>
<dbReference type="AlphaFoldDB" id="A0AAP0BB57"/>
<protein>
    <submittedName>
        <fullName evidence="5">Uncharacterized protein</fullName>
    </submittedName>
</protein>
<evidence type="ECO:0000259" key="3">
    <source>
        <dbReference type="Pfam" id="PF14309"/>
    </source>
</evidence>
<dbReference type="Pfam" id="PF14383">
    <property type="entry name" value="VARLMGL"/>
    <property type="match status" value="1"/>
</dbReference>
<evidence type="ECO:0000313" key="6">
    <source>
        <dbReference type="Proteomes" id="UP001418222"/>
    </source>
</evidence>
<gene>
    <name evidence="5" type="ORF">KSP39_PZI015086</name>
</gene>
<accession>A0AAP0BB57</accession>
<organism evidence="5 6">
    <name type="scientific">Platanthera zijinensis</name>
    <dbReference type="NCBI Taxonomy" id="2320716"/>
    <lineage>
        <taxon>Eukaryota</taxon>
        <taxon>Viridiplantae</taxon>
        <taxon>Streptophyta</taxon>
        <taxon>Embryophyta</taxon>
        <taxon>Tracheophyta</taxon>
        <taxon>Spermatophyta</taxon>
        <taxon>Magnoliopsida</taxon>
        <taxon>Liliopsida</taxon>
        <taxon>Asparagales</taxon>
        <taxon>Orchidaceae</taxon>
        <taxon>Orchidoideae</taxon>
        <taxon>Orchideae</taxon>
        <taxon>Orchidinae</taxon>
        <taxon>Platanthera</taxon>
    </lineage>
</organism>
<keyword evidence="6" id="KW-1185">Reference proteome</keyword>
<dbReference type="InterPro" id="IPR022212">
    <property type="entry name" value="DUF3741"/>
</dbReference>
<evidence type="ECO:0000259" key="4">
    <source>
        <dbReference type="Pfam" id="PF14383"/>
    </source>
</evidence>
<sequence length="914" mass="100714">MMNLFDLSTTMSGKKKAFGDVCTGDRNRFVVANKATDFTEIHSEDKPVSFESRKGFSGRKSSAKPMKTLIAQEMSKEIDSNRKSPNVVARLMGLDDTIPGDSSVPSAKRTLLQDGGSAQIHAEVSLRSYCNVTKDYGGAYEIRHRESRSNSFNEQVLQKGQHDANQNEKRMAFVREKFVEAKRLATDEKLLDSKEFHDALEVLSCNRDLFLKFLEEPNSLFSSHMEAPHSIPSPQTNRITVLKPSKTKETKSMVKKNQYNTASLCSSLIHRPMTQKLSQPTRIVVLKPNPKKHFDMKSPETPAVSSPGPPERGDFYGGLNTHGSMDSTEAAMDIKLQMRDNQSGHRRDESLLSSVFSNGYVGDDSSFNRSDNYVGGDECNNTDSEISSSWDYTSNRYGSPCSHSSLSRASYSPESSVIREAKKRLSERWALVTSNGLYQEKFPGRRSSSTLGEMLAISELKMEKVNDMEPGASGIRSCGWEDEVEMPATCLSISRMKDENVNESSSGNLSRSKSVPTTSLTYGSMAPSTEDSEFRLATSVVSKETAKSSSGKTSFKGRVSSLFFSKNKKSGRDESVSSPFVNYTDVFQIGGDKIVDHKPDGSSEAIQIHVPEASPAGDFDAESGLISSPVALEVNSDESKPSPKVSLHHEDPGPSTEDHEILRTSEKLNENQDHPSPTSTLDAPFKDDAIENTPISSKFSSCGNPQALSRSPPIESIARTLSWDDSCSKAPSAAPLKLSRAFCEDDPEDLMLVQNLLISSGLCKNSLSTIFNGWHSPDIPLDPKLLEKLPNVNDEVRTNREKKAKQKLIFDFVNTVLRELAHSAEQGGYHRVPGDEALLAGQVWTVVKKKLFEAENGGPVVDRLLGMEVTGSGWTEFMQAQIAEISKEIGVQVLDDLVGEVFVELNVKKMHVMR</sequence>
<dbReference type="InterPro" id="IPR025486">
    <property type="entry name" value="DUF4378"/>
</dbReference>
<dbReference type="InterPro" id="IPR032795">
    <property type="entry name" value="DUF3741-assoc"/>
</dbReference>
<feature type="domain" description="DUF3741" evidence="2">
    <location>
        <begin position="175"/>
        <end position="219"/>
    </location>
</feature>
<evidence type="ECO:0000256" key="1">
    <source>
        <dbReference type="SAM" id="MobiDB-lite"/>
    </source>
</evidence>
<dbReference type="PANTHER" id="PTHR46634:SF3">
    <property type="entry name" value="M REDUCTASE II SUBUNIT GAMMA, PUTATIVE (DUF3741)-RELATED"/>
    <property type="match status" value="1"/>
</dbReference>
<feature type="compositionally biased region" description="Polar residues" evidence="1">
    <location>
        <begin position="502"/>
        <end position="528"/>
    </location>
</feature>
<evidence type="ECO:0000313" key="5">
    <source>
        <dbReference type="EMBL" id="KAK8934571.1"/>
    </source>
</evidence>
<dbReference type="EMBL" id="JBBWWQ010000012">
    <property type="protein sequence ID" value="KAK8934571.1"/>
    <property type="molecule type" value="Genomic_DNA"/>
</dbReference>
<proteinExistence type="predicted"/>
<comment type="caution">
    <text evidence="5">The sequence shown here is derived from an EMBL/GenBank/DDBJ whole genome shotgun (WGS) entry which is preliminary data.</text>
</comment>
<feature type="region of interest" description="Disordered" evidence="1">
    <location>
        <begin position="634"/>
        <end position="711"/>
    </location>
</feature>